<feature type="domain" description="ABC transporter" evidence="5">
    <location>
        <begin position="2"/>
        <end position="221"/>
    </location>
</feature>
<dbReference type="AlphaFoldDB" id="A0A1M5QSM9"/>
<dbReference type="GO" id="GO:0005524">
    <property type="term" value="F:ATP binding"/>
    <property type="evidence" value="ECO:0007669"/>
    <property type="project" value="UniProtKB-KW"/>
</dbReference>
<dbReference type="GO" id="GO:0140359">
    <property type="term" value="F:ABC-type transporter activity"/>
    <property type="evidence" value="ECO:0007669"/>
    <property type="project" value="InterPro"/>
</dbReference>
<evidence type="ECO:0000313" key="6">
    <source>
        <dbReference type="EMBL" id="SHH17082.1"/>
    </source>
</evidence>
<dbReference type="PANTHER" id="PTHR46743">
    <property type="entry name" value="TEICHOIC ACIDS EXPORT ATP-BINDING PROTEIN TAGH"/>
    <property type="match status" value="1"/>
</dbReference>
<evidence type="ECO:0000313" key="7">
    <source>
        <dbReference type="Proteomes" id="UP000184074"/>
    </source>
</evidence>
<dbReference type="PANTHER" id="PTHR46743:SF2">
    <property type="entry name" value="TEICHOIC ACIDS EXPORT ATP-BINDING PROTEIN TAGH"/>
    <property type="match status" value="1"/>
</dbReference>
<evidence type="ECO:0000259" key="5">
    <source>
        <dbReference type="PROSITE" id="PS50893"/>
    </source>
</evidence>
<dbReference type="InterPro" id="IPR003593">
    <property type="entry name" value="AAA+_ATPase"/>
</dbReference>
<evidence type="ECO:0000256" key="4">
    <source>
        <dbReference type="ARBA" id="ARBA00022840"/>
    </source>
</evidence>
<dbReference type="InterPro" id="IPR003439">
    <property type="entry name" value="ABC_transporter-like_ATP-bd"/>
</dbReference>
<dbReference type="OrthoDB" id="9778870at2"/>
<dbReference type="Gene3D" id="3.40.50.300">
    <property type="entry name" value="P-loop containing nucleotide triphosphate hydrolases"/>
    <property type="match status" value="1"/>
</dbReference>
<reference evidence="6 7" key="1">
    <citation type="submission" date="2016-11" db="EMBL/GenBank/DDBJ databases">
        <authorList>
            <person name="Jaros S."/>
            <person name="Januszkiewicz K."/>
            <person name="Wedrychowicz H."/>
        </authorList>
    </citation>
    <scope>NUCLEOTIDE SEQUENCE [LARGE SCALE GENOMIC DNA]</scope>
    <source>
        <strain evidence="6 7">DSM 28715</strain>
    </source>
</reference>
<proteinExistence type="inferred from homology"/>
<gene>
    <name evidence="6" type="ORF">SAMN05444003_2299</name>
</gene>
<evidence type="ECO:0000256" key="2">
    <source>
        <dbReference type="ARBA" id="ARBA00022448"/>
    </source>
</evidence>
<name>A0A1M5QSM9_9RHOB</name>
<dbReference type="PROSITE" id="PS50893">
    <property type="entry name" value="ABC_TRANSPORTER_2"/>
    <property type="match status" value="1"/>
</dbReference>
<dbReference type="PROSITE" id="PS00211">
    <property type="entry name" value="ABC_TRANSPORTER_1"/>
    <property type="match status" value="1"/>
</dbReference>
<dbReference type="InterPro" id="IPR050683">
    <property type="entry name" value="Bact_Polysacc_Export_ATP-bd"/>
</dbReference>
<evidence type="ECO:0000256" key="1">
    <source>
        <dbReference type="ARBA" id="ARBA00005417"/>
    </source>
</evidence>
<keyword evidence="7" id="KW-1185">Reference proteome</keyword>
<keyword evidence="4 6" id="KW-0067">ATP-binding</keyword>
<dbReference type="RefSeq" id="WP_072901193.1">
    <property type="nucleotide sequence ID" value="NZ_FQXB01000003.1"/>
</dbReference>
<dbReference type="GO" id="GO:0016020">
    <property type="term" value="C:membrane"/>
    <property type="evidence" value="ECO:0007669"/>
    <property type="project" value="InterPro"/>
</dbReference>
<organism evidence="6 7">
    <name type="scientific">Cognatiyoonia sediminum</name>
    <dbReference type="NCBI Taxonomy" id="1508389"/>
    <lineage>
        <taxon>Bacteria</taxon>
        <taxon>Pseudomonadati</taxon>
        <taxon>Pseudomonadota</taxon>
        <taxon>Alphaproteobacteria</taxon>
        <taxon>Rhodobacterales</taxon>
        <taxon>Paracoccaceae</taxon>
        <taxon>Cognatiyoonia</taxon>
    </lineage>
</organism>
<dbReference type="Pfam" id="PF00005">
    <property type="entry name" value="ABC_tran"/>
    <property type="match status" value="1"/>
</dbReference>
<comment type="similarity">
    <text evidence="1">Belongs to the ABC transporter superfamily.</text>
</comment>
<dbReference type="InterPro" id="IPR027417">
    <property type="entry name" value="P-loop_NTPase"/>
</dbReference>
<protein>
    <submittedName>
        <fullName evidence="6">Capsular polysaccharide transport system ATP-binding protein</fullName>
    </submittedName>
</protein>
<dbReference type="GO" id="GO:0016887">
    <property type="term" value="F:ATP hydrolysis activity"/>
    <property type="evidence" value="ECO:0007669"/>
    <property type="project" value="InterPro"/>
</dbReference>
<dbReference type="SMART" id="SM00382">
    <property type="entry name" value="AAA"/>
    <property type="match status" value="1"/>
</dbReference>
<dbReference type="EMBL" id="FQXB01000003">
    <property type="protein sequence ID" value="SHH17082.1"/>
    <property type="molecule type" value="Genomic_DNA"/>
</dbReference>
<evidence type="ECO:0000256" key="3">
    <source>
        <dbReference type="ARBA" id="ARBA00022741"/>
    </source>
</evidence>
<keyword evidence="3" id="KW-0547">Nucleotide-binding</keyword>
<dbReference type="SUPFAM" id="SSF52540">
    <property type="entry name" value="P-loop containing nucleoside triphosphate hydrolases"/>
    <property type="match status" value="1"/>
</dbReference>
<keyword evidence="2" id="KW-0813">Transport</keyword>
<dbReference type="Proteomes" id="UP000184074">
    <property type="component" value="Unassembled WGS sequence"/>
</dbReference>
<sequence>MIRLENVSKSFATPRGPKVVADNINATFPSGVSVALLGRNGAGKSTLMGMIGGSLKPDSGNIDIRGSISWPVGFAGSFHRDLTGAQNTRFVARVYGVDTDELLEFTEEFAELGAHFHLPVRHYSSGMKSRLAFGISIGIPFDTYLVDEVTSVGDAIFKRKSRIIFKDRLKQSGAVVVTHQMGQVRKLCDTGAVLENGQLFYYEDLEEAIAHHHELMGSDEED</sequence>
<dbReference type="InterPro" id="IPR015860">
    <property type="entry name" value="ABC_transpr_TagH-like"/>
</dbReference>
<dbReference type="CDD" id="cd03220">
    <property type="entry name" value="ABC_KpsT_Wzt"/>
    <property type="match status" value="1"/>
</dbReference>
<dbReference type="STRING" id="1508389.SAMN05444003_2299"/>
<dbReference type="InterPro" id="IPR017871">
    <property type="entry name" value="ABC_transporter-like_CS"/>
</dbReference>
<accession>A0A1M5QSM9</accession>